<evidence type="ECO:0000256" key="3">
    <source>
        <dbReference type="ARBA" id="ARBA00022516"/>
    </source>
</evidence>
<dbReference type="FunFam" id="3.40.50.720:FF:000037">
    <property type="entry name" value="3-oxoacyl-[acyl-carrier-protein] reductase FabG"/>
    <property type="match status" value="1"/>
</dbReference>
<dbReference type="InterPro" id="IPR036291">
    <property type="entry name" value="NAD(P)-bd_dom_sf"/>
</dbReference>
<evidence type="ECO:0000256" key="6">
    <source>
        <dbReference type="ARBA" id="ARBA00023002"/>
    </source>
</evidence>
<dbReference type="Gene3D" id="3.40.50.720">
    <property type="entry name" value="NAD(P)-binding Rossmann-like Domain"/>
    <property type="match status" value="1"/>
</dbReference>
<evidence type="ECO:0000256" key="4">
    <source>
        <dbReference type="ARBA" id="ARBA00022832"/>
    </source>
</evidence>
<dbReference type="InterPro" id="IPR057326">
    <property type="entry name" value="KR_dom"/>
</dbReference>
<dbReference type="PRINTS" id="PR00081">
    <property type="entry name" value="GDHRDH"/>
</dbReference>
<name>A0A3B0SZU8_9ZZZZ</name>
<evidence type="ECO:0000259" key="9">
    <source>
        <dbReference type="SMART" id="SM00822"/>
    </source>
</evidence>
<dbReference type="GO" id="GO:0004316">
    <property type="term" value="F:3-oxoacyl-[acyl-carrier-protein] reductase (NADPH) activity"/>
    <property type="evidence" value="ECO:0007669"/>
    <property type="project" value="UniProtKB-EC"/>
</dbReference>
<protein>
    <submittedName>
        <fullName evidence="10">3-oxoacyl-[acyl-carrier protein] reductase</fullName>
        <ecNumber evidence="10">1.1.1.100</ecNumber>
    </submittedName>
</protein>
<comment type="similarity">
    <text evidence="2">Belongs to the short-chain dehydrogenases/reductases (SDR) family.</text>
</comment>
<keyword evidence="3" id="KW-0444">Lipid biosynthesis</keyword>
<evidence type="ECO:0000256" key="2">
    <source>
        <dbReference type="ARBA" id="ARBA00006484"/>
    </source>
</evidence>
<dbReference type="EMBL" id="UOEK01000562">
    <property type="protein sequence ID" value="VAW09363.1"/>
    <property type="molecule type" value="Genomic_DNA"/>
</dbReference>
<evidence type="ECO:0000256" key="1">
    <source>
        <dbReference type="ARBA" id="ARBA00005194"/>
    </source>
</evidence>
<dbReference type="NCBIfam" id="NF009466">
    <property type="entry name" value="PRK12826.1-2"/>
    <property type="match status" value="1"/>
</dbReference>
<dbReference type="InterPro" id="IPR011284">
    <property type="entry name" value="3oxo_ACP_reduc"/>
</dbReference>
<dbReference type="SMART" id="SM00822">
    <property type="entry name" value="PKS_KR"/>
    <property type="match status" value="1"/>
</dbReference>
<feature type="domain" description="Ketoreductase" evidence="9">
    <location>
        <begin position="4"/>
        <end position="189"/>
    </location>
</feature>
<dbReference type="InterPro" id="IPR050259">
    <property type="entry name" value="SDR"/>
</dbReference>
<proteinExistence type="inferred from homology"/>
<evidence type="ECO:0000313" key="10">
    <source>
        <dbReference type="EMBL" id="VAW09363.1"/>
    </source>
</evidence>
<comment type="pathway">
    <text evidence="1">Lipid metabolism; fatty acid biosynthesis.</text>
</comment>
<dbReference type="GO" id="GO:0051287">
    <property type="term" value="F:NAD binding"/>
    <property type="evidence" value="ECO:0007669"/>
    <property type="project" value="InterPro"/>
</dbReference>
<dbReference type="PANTHER" id="PTHR42879:SF2">
    <property type="entry name" value="3-OXOACYL-[ACYL-CARRIER-PROTEIN] REDUCTASE FABG"/>
    <property type="match status" value="1"/>
</dbReference>
<evidence type="ECO:0000256" key="8">
    <source>
        <dbReference type="ARBA" id="ARBA00023160"/>
    </source>
</evidence>
<keyword evidence="7" id="KW-0443">Lipid metabolism</keyword>
<dbReference type="AlphaFoldDB" id="A0A3B0SZU8"/>
<evidence type="ECO:0000256" key="7">
    <source>
        <dbReference type="ARBA" id="ARBA00023098"/>
    </source>
</evidence>
<dbReference type="PANTHER" id="PTHR42879">
    <property type="entry name" value="3-OXOACYL-(ACYL-CARRIER-PROTEIN) REDUCTASE"/>
    <property type="match status" value="1"/>
</dbReference>
<keyword evidence="5" id="KW-0521">NADP</keyword>
<dbReference type="InterPro" id="IPR002347">
    <property type="entry name" value="SDR_fam"/>
</dbReference>
<dbReference type="CDD" id="cd05333">
    <property type="entry name" value="BKR_SDR_c"/>
    <property type="match status" value="1"/>
</dbReference>
<reference evidence="10" key="1">
    <citation type="submission" date="2018-06" db="EMBL/GenBank/DDBJ databases">
        <authorList>
            <person name="Zhirakovskaya E."/>
        </authorList>
    </citation>
    <scope>NUCLEOTIDE SEQUENCE</scope>
</reference>
<evidence type="ECO:0000256" key="5">
    <source>
        <dbReference type="ARBA" id="ARBA00022857"/>
    </source>
</evidence>
<dbReference type="PRINTS" id="PR00080">
    <property type="entry name" value="SDRFAMILY"/>
</dbReference>
<accession>A0A3B0SZU8</accession>
<dbReference type="EC" id="1.1.1.100" evidence="10"/>
<keyword evidence="6 10" id="KW-0560">Oxidoreductase</keyword>
<dbReference type="NCBIfam" id="NF005559">
    <property type="entry name" value="PRK07231.1"/>
    <property type="match status" value="1"/>
</dbReference>
<dbReference type="InterPro" id="IPR020904">
    <property type="entry name" value="Sc_DH/Rdtase_CS"/>
</dbReference>
<sequence length="245" mass="25063">MNGRVALVTGASRGIGREIALELASSGHIVAVNYSRSADAAAAVVNEIEAAGGTALAVQADVGDAEAVDSMVSRITEELGPIAVLVNNAGITRDGLLLRMSAEDFDAVIETNLRSVFLCSKAVLRSMMRAKWGRIITIGSVSGVYGNAGQANYSAAKAGLMGFSRSLAKEIGSRGITVNVVAPGFIVSDMTAELGDDAMESVASQISLGRLGRPEEVASAVGYLASDDAGYITGHTLVIDGGMAL</sequence>
<dbReference type="NCBIfam" id="TIGR01830">
    <property type="entry name" value="3oxo_ACP_reduc"/>
    <property type="match status" value="1"/>
</dbReference>
<gene>
    <name evidence="10" type="ORF">MNBD_ACTINO02-579</name>
</gene>
<dbReference type="Pfam" id="PF13561">
    <property type="entry name" value="adh_short_C2"/>
    <property type="match status" value="1"/>
</dbReference>
<dbReference type="GO" id="GO:0006633">
    <property type="term" value="P:fatty acid biosynthetic process"/>
    <property type="evidence" value="ECO:0007669"/>
    <property type="project" value="UniProtKB-KW"/>
</dbReference>
<organism evidence="10">
    <name type="scientific">hydrothermal vent metagenome</name>
    <dbReference type="NCBI Taxonomy" id="652676"/>
    <lineage>
        <taxon>unclassified sequences</taxon>
        <taxon>metagenomes</taxon>
        <taxon>ecological metagenomes</taxon>
    </lineage>
</organism>
<dbReference type="SUPFAM" id="SSF51735">
    <property type="entry name" value="NAD(P)-binding Rossmann-fold domains"/>
    <property type="match status" value="1"/>
</dbReference>
<dbReference type="PROSITE" id="PS00061">
    <property type="entry name" value="ADH_SHORT"/>
    <property type="match status" value="1"/>
</dbReference>
<keyword evidence="8" id="KW-0275">Fatty acid biosynthesis</keyword>
<keyword evidence="4" id="KW-0276">Fatty acid metabolism</keyword>